<reference evidence="2" key="1">
    <citation type="submission" date="2011-03" db="EMBL/GenBank/DDBJ databases">
        <title>Draft genome sequence of Brevundimonas diminuta.</title>
        <authorList>
            <person name="Brown P.J.B."/>
            <person name="Buechlein A."/>
            <person name="Hemmerich C."/>
            <person name="Brun Y.V."/>
        </authorList>
    </citation>
    <scope>NUCLEOTIDE SEQUENCE [LARGE SCALE GENOMIC DNA]</scope>
    <source>
        <strain evidence="2">C19</strain>
    </source>
</reference>
<keyword evidence="2" id="KW-1185">Reference proteome</keyword>
<accession>F4QKN5</accession>
<protein>
    <submittedName>
        <fullName evidence="1">Uncharacterized protein</fullName>
    </submittedName>
</protein>
<dbReference type="HOGENOM" id="CLU_3339382_0_0_5"/>
<name>F4QKN5_9CAUL</name>
<gene>
    <name evidence="1" type="ORF">ABI_17770</name>
</gene>
<dbReference type="Proteomes" id="UP000006512">
    <property type="component" value="Unassembled WGS sequence"/>
</dbReference>
<sequence>MIFETNLANRNDIIRNSQMVTDNFYIVYSDCVFPLTI</sequence>
<proteinExistence type="predicted"/>
<evidence type="ECO:0000313" key="1">
    <source>
        <dbReference type="EMBL" id="EGF93337.1"/>
    </source>
</evidence>
<evidence type="ECO:0000313" key="2">
    <source>
        <dbReference type="Proteomes" id="UP000006512"/>
    </source>
</evidence>
<dbReference type="EMBL" id="GL883077">
    <property type="protein sequence ID" value="EGF93337.1"/>
    <property type="molecule type" value="Genomic_DNA"/>
</dbReference>
<dbReference type="AlphaFoldDB" id="F4QKN5"/>
<organism evidence="1 2">
    <name type="scientific">Asticcacaulis biprosthecium C19</name>
    <dbReference type="NCBI Taxonomy" id="715226"/>
    <lineage>
        <taxon>Bacteria</taxon>
        <taxon>Pseudomonadati</taxon>
        <taxon>Pseudomonadota</taxon>
        <taxon>Alphaproteobacteria</taxon>
        <taxon>Caulobacterales</taxon>
        <taxon>Caulobacteraceae</taxon>
        <taxon>Asticcacaulis</taxon>
    </lineage>
</organism>